<dbReference type="InterPro" id="IPR029787">
    <property type="entry name" value="Nucleotide_cyclase"/>
</dbReference>
<dbReference type="AlphaFoldDB" id="A0A443ZT84"/>
<dbReference type="InterPro" id="IPR000160">
    <property type="entry name" value="GGDEF_dom"/>
</dbReference>
<evidence type="ECO:0000256" key="3">
    <source>
        <dbReference type="ARBA" id="ARBA00012528"/>
    </source>
</evidence>
<dbReference type="EC" id="2.7.7.65" evidence="3"/>
<feature type="transmembrane region" description="Helical" evidence="5">
    <location>
        <begin position="21"/>
        <end position="41"/>
    </location>
</feature>
<dbReference type="SUPFAM" id="SSF55073">
    <property type="entry name" value="Nucleotide cyclase"/>
    <property type="match status" value="1"/>
</dbReference>
<organism evidence="7 8">
    <name type="scientific">Pseudomonas alkylphenolica</name>
    <dbReference type="NCBI Taxonomy" id="237609"/>
    <lineage>
        <taxon>Bacteria</taxon>
        <taxon>Pseudomonadati</taxon>
        <taxon>Pseudomonadota</taxon>
        <taxon>Gammaproteobacteria</taxon>
        <taxon>Pseudomonadales</taxon>
        <taxon>Pseudomonadaceae</taxon>
        <taxon>Pseudomonas</taxon>
    </lineage>
</organism>
<dbReference type="Gene3D" id="3.30.70.270">
    <property type="match status" value="1"/>
</dbReference>
<evidence type="ECO:0000256" key="1">
    <source>
        <dbReference type="ARBA" id="ARBA00001946"/>
    </source>
</evidence>
<name>A0A443ZT84_9PSED</name>
<reference evidence="7 8" key="1">
    <citation type="submission" date="2018-06" db="EMBL/GenBank/DDBJ databases">
        <title>Bacteria isolated from soil of Wuhan.</title>
        <authorList>
            <person name="Wei X."/>
            <person name="Chunhua H."/>
        </authorList>
    </citation>
    <scope>NUCLEOTIDE SEQUENCE [LARGE SCALE GENOMIC DNA]</scope>
    <source>
        <strain evidence="8">xwS2</strain>
    </source>
</reference>
<protein>
    <recommendedName>
        <fullName evidence="3">diguanylate cyclase</fullName>
        <ecNumber evidence="3">2.7.7.65</ecNumber>
    </recommendedName>
</protein>
<dbReference type="OrthoDB" id="9812260at2"/>
<dbReference type="CDD" id="cd01949">
    <property type="entry name" value="GGDEF"/>
    <property type="match status" value="1"/>
</dbReference>
<feature type="transmembrane region" description="Helical" evidence="5">
    <location>
        <begin position="152"/>
        <end position="177"/>
    </location>
</feature>
<dbReference type="GO" id="GO:0005886">
    <property type="term" value="C:plasma membrane"/>
    <property type="evidence" value="ECO:0007669"/>
    <property type="project" value="UniProtKB-SubCell"/>
</dbReference>
<keyword evidence="5" id="KW-1133">Transmembrane helix</keyword>
<accession>A0A443ZT84</accession>
<feature type="domain" description="GGDEF" evidence="6">
    <location>
        <begin position="218"/>
        <end position="350"/>
    </location>
</feature>
<comment type="cofactor">
    <cofactor evidence="1">
        <name>Mg(2+)</name>
        <dbReference type="ChEBI" id="CHEBI:18420"/>
    </cofactor>
</comment>
<dbReference type="GO" id="GO:1902201">
    <property type="term" value="P:negative regulation of bacterial-type flagellum-dependent cell motility"/>
    <property type="evidence" value="ECO:0007669"/>
    <property type="project" value="TreeGrafter"/>
</dbReference>
<dbReference type="PROSITE" id="PS50887">
    <property type="entry name" value="GGDEF"/>
    <property type="match status" value="1"/>
</dbReference>
<evidence type="ECO:0000256" key="4">
    <source>
        <dbReference type="ARBA" id="ARBA00034247"/>
    </source>
</evidence>
<dbReference type="GO" id="GO:0052621">
    <property type="term" value="F:diguanylate cyclase activity"/>
    <property type="evidence" value="ECO:0007669"/>
    <property type="project" value="UniProtKB-EC"/>
</dbReference>
<evidence type="ECO:0000256" key="2">
    <source>
        <dbReference type="ARBA" id="ARBA00004533"/>
    </source>
</evidence>
<evidence type="ECO:0000256" key="5">
    <source>
        <dbReference type="SAM" id="Phobius"/>
    </source>
</evidence>
<comment type="caution">
    <text evidence="7">The sequence shown here is derived from an EMBL/GenBank/DDBJ whole genome shotgun (WGS) entry which is preliminary data.</text>
</comment>
<sequence length="350" mass="39825">MQARHSNSLYKRDARPEFWQLSMRCCVLAGSIDVAFFFIFLLLGSPILAWINVISVAMYVCAYRAFVHRRNRLGFALIQTEVLVHAGLGTVLVGWESGFHYYLLMFIPALFVSTRARIAWILAAHLWIYYAGLYVLMWYMQPLQPISSNALLGVNIFNLTVVFCMFSYLALFYAVTVTRAHTSLSRMAMTDSLTGLFNRRQIVALTEKVLARHHRCPTNLTLMLMDIDHFKQINDEYGHDIGDRVLIAVSQHLQSLMREQDFIGRWGGEEFLGVLPDTDLEQAAETAERLRKAIQVLEIDNDGKKIQVTLSIGITQYRADEVLSNAIARADYALYKGKSSGRNRVEAIQA</sequence>
<dbReference type="Pfam" id="PF00990">
    <property type="entry name" value="GGDEF"/>
    <property type="match status" value="1"/>
</dbReference>
<dbReference type="FunFam" id="3.30.70.270:FF:000001">
    <property type="entry name" value="Diguanylate cyclase domain protein"/>
    <property type="match status" value="1"/>
</dbReference>
<dbReference type="InterPro" id="IPR050469">
    <property type="entry name" value="Diguanylate_Cyclase"/>
</dbReference>
<comment type="subcellular location">
    <subcellularLocation>
        <location evidence="2">Cell inner membrane</location>
    </subcellularLocation>
</comment>
<evidence type="ECO:0000313" key="7">
    <source>
        <dbReference type="EMBL" id="RWU22884.1"/>
    </source>
</evidence>
<keyword evidence="5" id="KW-0472">Membrane</keyword>
<proteinExistence type="predicted"/>
<dbReference type="NCBIfam" id="TIGR00254">
    <property type="entry name" value="GGDEF"/>
    <property type="match status" value="1"/>
</dbReference>
<dbReference type="SMART" id="SM00267">
    <property type="entry name" value="GGDEF"/>
    <property type="match status" value="1"/>
</dbReference>
<evidence type="ECO:0000259" key="6">
    <source>
        <dbReference type="PROSITE" id="PS50887"/>
    </source>
</evidence>
<evidence type="ECO:0000313" key="8">
    <source>
        <dbReference type="Proteomes" id="UP000288983"/>
    </source>
</evidence>
<comment type="catalytic activity">
    <reaction evidence="4">
        <text>2 GTP = 3',3'-c-di-GMP + 2 diphosphate</text>
        <dbReference type="Rhea" id="RHEA:24898"/>
        <dbReference type="ChEBI" id="CHEBI:33019"/>
        <dbReference type="ChEBI" id="CHEBI:37565"/>
        <dbReference type="ChEBI" id="CHEBI:58805"/>
        <dbReference type="EC" id="2.7.7.65"/>
    </reaction>
</comment>
<dbReference type="PANTHER" id="PTHR45138">
    <property type="entry name" value="REGULATORY COMPONENTS OF SENSORY TRANSDUCTION SYSTEM"/>
    <property type="match status" value="1"/>
</dbReference>
<dbReference type="Proteomes" id="UP000288983">
    <property type="component" value="Unassembled WGS sequence"/>
</dbReference>
<feature type="transmembrane region" description="Helical" evidence="5">
    <location>
        <begin position="47"/>
        <end position="66"/>
    </location>
</feature>
<dbReference type="PANTHER" id="PTHR45138:SF9">
    <property type="entry name" value="DIGUANYLATE CYCLASE DGCM-RELATED"/>
    <property type="match status" value="1"/>
</dbReference>
<keyword evidence="5" id="KW-0812">Transmembrane</keyword>
<feature type="transmembrane region" description="Helical" evidence="5">
    <location>
        <begin position="73"/>
        <end position="93"/>
    </location>
</feature>
<gene>
    <name evidence="7" type="ORF">DM813_11830</name>
</gene>
<dbReference type="GO" id="GO:0043709">
    <property type="term" value="P:cell adhesion involved in single-species biofilm formation"/>
    <property type="evidence" value="ECO:0007669"/>
    <property type="project" value="TreeGrafter"/>
</dbReference>
<feature type="transmembrane region" description="Helical" evidence="5">
    <location>
        <begin position="99"/>
        <end position="114"/>
    </location>
</feature>
<dbReference type="InterPro" id="IPR043128">
    <property type="entry name" value="Rev_trsase/Diguanyl_cyclase"/>
</dbReference>
<dbReference type="EMBL" id="QJRG01000042">
    <property type="protein sequence ID" value="RWU22884.1"/>
    <property type="molecule type" value="Genomic_DNA"/>
</dbReference>
<feature type="transmembrane region" description="Helical" evidence="5">
    <location>
        <begin position="121"/>
        <end position="140"/>
    </location>
</feature>